<evidence type="ECO:0000313" key="1">
    <source>
        <dbReference type="EMBL" id="AXN58371.1"/>
    </source>
</evidence>
<name>A0A346FK66_9CAUD</name>
<sequence length="103" mass="11558">MPYNLETTRILHSEDGYVAITEGGSEDDPIEQVARRDLDPGTRYWIVDFETLERLKAELEDPIINDDFGDALELDEDALGPPTGVAIGFEAWCTENGIEIEEE</sequence>
<dbReference type="RefSeq" id="YP_010097886.1">
    <property type="nucleotide sequence ID" value="NC_055761.1"/>
</dbReference>
<protein>
    <submittedName>
        <fullName evidence="1">Uncharacterized protein</fullName>
    </submittedName>
</protein>
<dbReference type="GeneID" id="65115553"/>
<reference evidence="1" key="1">
    <citation type="submission" date="2018-07" db="EMBL/GenBank/DDBJ databases">
        <title>Complete genome sequence of the cyanophage S-PRM1 isolated from Singapore coastal waters.</title>
        <authorList>
            <person name="Chenard C."/>
            <person name="Kolundzija S."/>
            <person name="Lauro F.M."/>
        </authorList>
    </citation>
    <scope>NUCLEOTIDE SEQUENCE [LARGE SCALE GENOMIC DNA]</scope>
</reference>
<organism evidence="1">
    <name type="scientific">Synechococcus virus S-PRM1</name>
    <dbReference type="NCBI Taxonomy" id="2100130"/>
    <lineage>
        <taxon>Viruses</taxon>
        <taxon>Duplodnaviria</taxon>
        <taxon>Heunggongvirae</taxon>
        <taxon>Uroviricota</taxon>
        <taxon>Caudoviricetes</taxon>
        <taxon>Pantevenvirales</taxon>
        <taxon>Kyanoviridae</taxon>
        <taxon>Makelovirus</taxon>
        <taxon>Makelovirus prm1</taxon>
    </lineage>
</organism>
<evidence type="ECO:0000313" key="2">
    <source>
        <dbReference type="Proteomes" id="UP000259950"/>
    </source>
</evidence>
<keyword evidence="2" id="KW-1185">Reference proteome</keyword>
<dbReference type="EMBL" id="MH629685">
    <property type="protein sequence ID" value="AXN58371.1"/>
    <property type="molecule type" value="Genomic_DNA"/>
</dbReference>
<dbReference type="Proteomes" id="UP000259950">
    <property type="component" value="Segment"/>
</dbReference>
<proteinExistence type="predicted"/>
<dbReference type="KEGG" id="vg:65115553"/>
<accession>A0A346FK66</accession>